<comment type="caution">
    <text evidence="1">The sequence shown here is derived from an EMBL/GenBank/DDBJ whole genome shotgun (WGS) entry which is preliminary data.</text>
</comment>
<dbReference type="EMBL" id="JBBPBN010000020">
    <property type="protein sequence ID" value="KAK9017082.1"/>
    <property type="molecule type" value="Genomic_DNA"/>
</dbReference>
<protein>
    <submittedName>
        <fullName evidence="1">Uncharacterized protein</fullName>
    </submittedName>
</protein>
<keyword evidence="2" id="KW-1185">Reference proteome</keyword>
<organism evidence="1 2">
    <name type="scientific">Hibiscus sabdariffa</name>
    <name type="common">roselle</name>
    <dbReference type="NCBI Taxonomy" id="183260"/>
    <lineage>
        <taxon>Eukaryota</taxon>
        <taxon>Viridiplantae</taxon>
        <taxon>Streptophyta</taxon>
        <taxon>Embryophyta</taxon>
        <taxon>Tracheophyta</taxon>
        <taxon>Spermatophyta</taxon>
        <taxon>Magnoliopsida</taxon>
        <taxon>eudicotyledons</taxon>
        <taxon>Gunneridae</taxon>
        <taxon>Pentapetalae</taxon>
        <taxon>rosids</taxon>
        <taxon>malvids</taxon>
        <taxon>Malvales</taxon>
        <taxon>Malvaceae</taxon>
        <taxon>Malvoideae</taxon>
        <taxon>Hibiscus</taxon>
    </lineage>
</organism>
<reference evidence="1 2" key="1">
    <citation type="journal article" date="2024" name="G3 (Bethesda)">
        <title>Genome assembly of Hibiscus sabdariffa L. provides insights into metabolisms of medicinal natural products.</title>
        <authorList>
            <person name="Kim T."/>
        </authorList>
    </citation>
    <scope>NUCLEOTIDE SEQUENCE [LARGE SCALE GENOMIC DNA]</scope>
    <source>
        <strain evidence="1">TK-2024</strain>
        <tissue evidence="1">Old leaves</tissue>
    </source>
</reference>
<gene>
    <name evidence="1" type="ORF">V6N11_079568</name>
</gene>
<accession>A0ABR2RVS2</accession>
<proteinExistence type="predicted"/>
<sequence>MARQLSNLFEHESKFQNLQSKVQSLMSAGVKVQQSVKQANKNGEEIFPDVERWLKVVNEKMSKQAVTQLQEDEEKSKRRSFAGFWLDFRP</sequence>
<name>A0ABR2RVS2_9ROSI</name>
<dbReference type="Proteomes" id="UP001396334">
    <property type="component" value="Unassembled WGS sequence"/>
</dbReference>
<evidence type="ECO:0000313" key="2">
    <source>
        <dbReference type="Proteomes" id="UP001396334"/>
    </source>
</evidence>
<evidence type="ECO:0000313" key="1">
    <source>
        <dbReference type="EMBL" id="KAK9017082.1"/>
    </source>
</evidence>